<feature type="site" description="Deprotonates C-terminal active site Cys" evidence="9">
    <location>
        <position position="25"/>
    </location>
</feature>
<dbReference type="EMBL" id="VUMV01000003">
    <property type="protein sequence ID" value="MST81935.1"/>
    <property type="molecule type" value="Genomic_DNA"/>
</dbReference>
<dbReference type="PIRSF" id="PIRSF000077">
    <property type="entry name" value="Thioredoxin"/>
    <property type="match status" value="1"/>
</dbReference>
<keyword evidence="3" id="KW-0813">Transport</keyword>
<accession>A0A7X2P8B9</accession>
<evidence type="ECO:0000256" key="10">
    <source>
        <dbReference type="PIRSR" id="PIRSR000077-4"/>
    </source>
</evidence>
<dbReference type="PANTHER" id="PTHR45663:SF11">
    <property type="entry name" value="GEO12009P1"/>
    <property type="match status" value="1"/>
</dbReference>
<feature type="disulfide bond" description="Redox-active" evidence="10">
    <location>
        <begin position="31"/>
        <end position="34"/>
    </location>
</feature>
<evidence type="ECO:0000256" key="8">
    <source>
        <dbReference type="PIRNR" id="PIRNR000077"/>
    </source>
</evidence>
<dbReference type="PROSITE" id="PS00194">
    <property type="entry name" value="THIOREDOXIN_1"/>
    <property type="match status" value="1"/>
</dbReference>
<keyword evidence="13" id="KW-1185">Reference proteome</keyword>
<evidence type="ECO:0000313" key="13">
    <source>
        <dbReference type="Proteomes" id="UP000466864"/>
    </source>
</evidence>
<dbReference type="RefSeq" id="WP_154457836.1">
    <property type="nucleotide sequence ID" value="NZ_VUMV01000003.1"/>
</dbReference>
<dbReference type="FunFam" id="3.40.30.10:FF:000001">
    <property type="entry name" value="Thioredoxin"/>
    <property type="match status" value="1"/>
</dbReference>
<gene>
    <name evidence="12" type="primary">trxA</name>
    <name evidence="12" type="ORF">FYJ60_06360</name>
</gene>
<dbReference type="PANTHER" id="PTHR45663">
    <property type="entry name" value="GEO12009P1"/>
    <property type="match status" value="1"/>
</dbReference>
<protein>
    <recommendedName>
        <fullName evidence="2 7">Thioredoxin</fullName>
    </recommendedName>
</protein>
<keyword evidence="6 10" id="KW-0676">Redox-active center</keyword>
<feature type="site" description="Contributes to redox potential value" evidence="9">
    <location>
        <position position="33"/>
    </location>
</feature>
<dbReference type="Gene3D" id="3.40.30.10">
    <property type="entry name" value="Glutaredoxin"/>
    <property type="match status" value="1"/>
</dbReference>
<name>A0A7X2P8B9_9FIRM</name>
<evidence type="ECO:0000256" key="4">
    <source>
        <dbReference type="ARBA" id="ARBA00022982"/>
    </source>
</evidence>
<comment type="caution">
    <text evidence="12">The sequence shown here is derived from an EMBL/GenBank/DDBJ whole genome shotgun (WGS) entry which is preliminary data.</text>
</comment>
<feature type="site" description="Contributes to redox potential value" evidence="9">
    <location>
        <position position="32"/>
    </location>
</feature>
<evidence type="ECO:0000256" key="7">
    <source>
        <dbReference type="NCBIfam" id="TIGR01068"/>
    </source>
</evidence>
<evidence type="ECO:0000256" key="3">
    <source>
        <dbReference type="ARBA" id="ARBA00022448"/>
    </source>
</evidence>
<dbReference type="PROSITE" id="PS51352">
    <property type="entry name" value="THIOREDOXIN_2"/>
    <property type="match status" value="1"/>
</dbReference>
<evidence type="ECO:0000256" key="9">
    <source>
        <dbReference type="PIRSR" id="PIRSR000077-1"/>
    </source>
</evidence>
<dbReference type="CDD" id="cd02947">
    <property type="entry name" value="TRX_family"/>
    <property type="match status" value="1"/>
</dbReference>
<dbReference type="Proteomes" id="UP000466864">
    <property type="component" value="Unassembled WGS sequence"/>
</dbReference>
<dbReference type="PRINTS" id="PR00421">
    <property type="entry name" value="THIOREDOXIN"/>
</dbReference>
<organism evidence="12 13">
    <name type="scientific">Bilifractor porci</name>
    <dbReference type="NCBI Taxonomy" id="2606636"/>
    <lineage>
        <taxon>Bacteria</taxon>
        <taxon>Bacillati</taxon>
        <taxon>Bacillota</taxon>
        <taxon>Clostridia</taxon>
        <taxon>Lachnospirales</taxon>
        <taxon>Lachnospiraceae</taxon>
        <taxon>Bilifractor</taxon>
    </lineage>
</organism>
<comment type="similarity">
    <text evidence="1 8">Belongs to the thioredoxin family.</text>
</comment>
<dbReference type="InterPro" id="IPR017937">
    <property type="entry name" value="Thioredoxin_CS"/>
</dbReference>
<evidence type="ECO:0000259" key="11">
    <source>
        <dbReference type="PROSITE" id="PS51352"/>
    </source>
</evidence>
<evidence type="ECO:0000256" key="6">
    <source>
        <dbReference type="ARBA" id="ARBA00023284"/>
    </source>
</evidence>
<evidence type="ECO:0000256" key="5">
    <source>
        <dbReference type="ARBA" id="ARBA00023157"/>
    </source>
</evidence>
<proteinExistence type="inferred from homology"/>
<dbReference type="InterPro" id="IPR036249">
    <property type="entry name" value="Thioredoxin-like_sf"/>
</dbReference>
<feature type="active site" description="Nucleophile" evidence="9">
    <location>
        <position position="34"/>
    </location>
</feature>
<evidence type="ECO:0000313" key="12">
    <source>
        <dbReference type="EMBL" id="MST81935.1"/>
    </source>
</evidence>
<dbReference type="InterPro" id="IPR005746">
    <property type="entry name" value="Thioredoxin"/>
</dbReference>
<dbReference type="Pfam" id="PF00085">
    <property type="entry name" value="Thioredoxin"/>
    <property type="match status" value="1"/>
</dbReference>
<sequence>MAEIKITRDNFQREVLQAEVPVLVDFWAAWCGPCRMLSPIISEIAAQAEGKYKVGKVNVDEEPELASAYRVSSIPTLIVFKGGKAAASSVGVQAREDIEDMLGL</sequence>
<evidence type="ECO:0000256" key="2">
    <source>
        <dbReference type="ARBA" id="ARBA00020570"/>
    </source>
</evidence>
<keyword evidence="4" id="KW-0249">Electron transport</keyword>
<dbReference type="SUPFAM" id="SSF52833">
    <property type="entry name" value="Thioredoxin-like"/>
    <property type="match status" value="1"/>
</dbReference>
<dbReference type="GO" id="GO:0015035">
    <property type="term" value="F:protein-disulfide reductase activity"/>
    <property type="evidence" value="ECO:0007669"/>
    <property type="project" value="UniProtKB-UniRule"/>
</dbReference>
<evidence type="ECO:0000256" key="1">
    <source>
        <dbReference type="ARBA" id="ARBA00008987"/>
    </source>
</evidence>
<keyword evidence="5 10" id="KW-1015">Disulfide bond</keyword>
<reference evidence="12 13" key="1">
    <citation type="submission" date="2019-08" db="EMBL/GenBank/DDBJ databases">
        <title>In-depth cultivation of the pig gut microbiome towards novel bacterial diversity and tailored functional studies.</title>
        <authorList>
            <person name="Wylensek D."/>
            <person name="Hitch T.C.A."/>
            <person name="Clavel T."/>
        </authorList>
    </citation>
    <scope>NUCLEOTIDE SEQUENCE [LARGE SCALE GENOMIC DNA]</scope>
    <source>
        <strain evidence="12 13">Oil+RF-744-WCA-WT-13</strain>
    </source>
</reference>
<dbReference type="AlphaFoldDB" id="A0A7X2P8B9"/>
<feature type="domain" description="Thioredoxin" evidence="11">
    <location>
        <begin position="1"/>
        <end position="104"/>
    </location>
</feature>
<feature type="active site" description="Nucleophile" evidence="9">
    <location>
        <position position="31"/>
    </location>
</feature>
<dbReference type="InterPro" id="IPR013766">
    <property type="entry name" value="Thioredoxin_domain"/>
</dbReference>
<dbReference type="NCBIfam" id="TIGR01068">
    <property type="entry name" value="thioredoxin"/>
    <property type="match status" value="1"/>
</dbReference>
<dbReference type="GO" id="GO:0005737">
    <property type="term" value="C:cytoplasm"/>
    <property type="evidence" value="ECO:0007669"/>
    <property type="project" value="TreeGrafter"/>
</dbReference>